<dbReference type="InterPro" id="IPR001633">
    <property type="entry name" value="EAL_dom"/>
</dbReference>
<gene>
    <name evidence="2" type="primary">cph2_3</name>
    <name evidence="2" type="ORF">CA13_29920</name>
</gene>
<dbReference type="Gene3D" id="3.20.20.450">
    <property type="entry name" value="EAL domain"/>
    <property type="match status" value="1"/>
</dbReference>
<dbReference type="PANTHER" id="PTHR33121:SF70">
    <property type="entry name" value="SIGNALING PROTEIN YKOW"/>
    <property type="match status" value="1"/>
</dbReference>
<proteinExistence type="predicted"/>
<dbReference type="SMART" id="SM00052">
    <property type="entry name" value="EAL"/>
    <property type="match status" value="1"/>
</dbReference>
<accession>A0A5C5Z2F5</accession>
<dbReference type="CDD" id="cd01948">
    <property type="entry name" value="EAL"/>
    <property type="match status" value="1"/>
</dbReference>
<dbReference type="SUPFAM" id="SSF141868">
    <property type="entry name" value="EAL domain-like"/>
    <property type="match status" value="1"/>
</dbReference>
<evidence type="ECO:0000313" key="2">
    <source>
        <dbReference type="EMBL" id="TWT81539.1"/>
    </source>
</evidence>
<dbReference type="Pfam" id="PF00563">
    <property type="entry name" value="EAL"/>
    <property type="match status" value="1"/>
</dbReference>
<evidence type="ECO:0000313" key="3">
    <source>
        <dbReference type="Proteomes" id="UP000315010"/>
    </source>
</evidence>
<dbReference type="PROSITE" id="PS50883">
    <property type="entry name" value="EAL"/>
    <property type="match status" value="1"/>
</dbReference>
<dbReference type="InterPro" id="IPR050706">
    <property type="entry name" value="Cyclic-di-GMP_PDE-like"/>
</dbReference>
<dbReference type="InterPro" id="IPR035919">
    <property type="entry name" value="EAL_sf"/>
</dbReference>
<organism evidence="2 3">
    <name type="scientific">Novipirellula herctigrandis</name>
    <dbReference type="NCBI Taxonomy" id="2527986"/>
    <lineage>
        <taxon>Bacteria</taxon>
        <taxon>Pseudomonadati</taxon>
        <taxon>Planctomycetota</taxon>
        <taxon>Planctomycetia</taxon>
        <taxon>Pirellulales</taxon>
        <taxon>Pirellulaceae</taxon>
        <taxon>Novipirellula</taxon>
    </lineage>
</organism>
<dbReference type="Proteomes" id="UP000315010">
    <property type="component" value="Unassembled WGS sequence"/>
</dbReference>
<protein>
    <submittedName>
        <fullName evidence="2">Phytochrome-like protein cph2</fullName>
    </submittedName>
</protein>
<name>A0A5C5Z2F5_9BACT</name>
<keyword evidence="3" id="KW-1185">Reference proteome</keyword>
<dbReference type="PANTHER" id="PTHR33121">
    <property type="entry name" value="CYCLIC DI-GMP PHOSPHODIESTERASE PDEF"/>
    <property type="match status" value="1"/>
</dbReference>
<feature type="domain" description="EAL" evidence="1">
    <location>
        <begin position="1"/>
        <end position="111"/>
    </location>
</feature>
<dbReference type="AlphaFoldDB" id="A0A5C5Z2F5"/>
<dbReference type="GO" id="GO:0071111">
    <property type="term" value="F:cyclic-guanylate-specific phosphodiesterase activity"/>
    <property type="evidence" value="ECO:0007669"/>
    <property type="project" value="InterPro"/>
</dbReference>
<dbReference type="EMBL" id="SJPJ01000001">
    <property type="protein sequence ID" value="TWT81539.1"/>
    <property type="molecule type" value="Genomic_DNA"/>
</dbReference>
<reference evidence="2 3" key="1">
    <citation type="submission" date="2019-02" db="EMBL/GenBank/DDBJ databases">
        <title>Deep-cultivation of Planctomycetes and their phenomic and genomic characterization uncovers novel biology.</title>
        <authorList>
            <person name="Wiegand S."/>
            <person name="Jogler M."/>
            <person name="Boedeker C."/>
            <person name="Pinto D."/>
            <person name="Vollmers J."/>
            <person name="Rivas-Marin E."/>
            <person name="Kohn T."/>
            <person name="Peeters S.H."/>
            <person name="Heuer A."/>
            <person name="Rast P."/>
            <person name="Oberbeckmann S."/>
            <person name="Bunk B."/>
            <person name="Jeske O."/>
            <person name="Meyerdierks A."/>
            <person name="Storesund J.E."/>
            <person name="Kallscheuer N."/>
            <person name="Luecker S."/>
            <person name="Lage O.M."/>
            <person name="Pohl T."/>
            <person name="Merkel B.J."/>
            <person name="Hornburger P."/>
            <person name="Mueller R.-W."/>
            <person name="Bruemmer F."/>
            <person name="Labrenz M."/>
            <person name="Spormann A.M."/>
            <person name="Op Den Camp H."/>
            <person name="Overmann J."/>
            <person name="Amann R."/>
            <person name="Jetten M.S.M."/>
            <person name="Mascher T."/>
            <person name="Medema M.H."/>
            <person name="Devos D.P."/>
            <person name="Kaster A.-K."/>
            <person name="Ovreas L."/>
            <person name="Rohde M."/>
            <person name="Galperin M.Y."/>
            <person name="Jogler C."/>
        </authorList>
    </citation>
    <scope>NUCLEOTIDE SEQUENCE [LARGE SCALE GENOMIC DNA]</scope>
    <source>
        <strain evidence="2 3">CA13</strain>
    </source>
</reference>
<sequence length="158" mass="18310">MHLIKELGVSISIDDFGTGYSSLSYLRQFPIDRLKIDREFIKDIPDADDGVIASSIIVLAKALDLKVLAEGVETKEQLEFIKTHDCDEYQGYFFSPPVEADEVTKYFCRDKGNVTASGKTRRMPLNPRRCGIDVQRWPRKHLLSLFFHWFIRDHWCVI</sequence>
<comment type="caution">
    <text evidence="2">The sequence shown here is derived from an EMBL/GenBank/DDBJ whole genome shotgun (WGS) entry which is preliminary data.</text>
</comment>
<evidence type="ECO:0000259" key="1">
    <source>
        <dbReference type="PROSITE" id="PS50883"/>
    </source>
</evidence>